<sequence>MKKNYLLSKHKSTLELFFSKKYILLLVALLLLLSESSSAQTAGPNNPASGTFIAGANVDWNTPGNITNTADTNYATAVFAAAGNTDNLQGSNYGFSIPGNAIVNGIVVTVNRRTSATNGGRITKDNLVSLVKGGVVTGNNKATATAYGTTFAVATYGSATDTWGTTWTPADINAANFGAVISVNANNSLTATIDYIRITIHYTVIGFTPSSGCVGSNTAVVITGNYIAGATAVNFNGTAATFVQNSSTQITATLPVGATTGTISLTTPQGTGTSSTNFTVNPLPVVDAITGNTTVCAGASTILSNSTLGGSWSSASPAVATVTTSGEVTGLIGGNTIISYTFTDSNGCSNSATTTVTVNAAPAVSAPNSVCVGGTIQLSPSNGGTWISNDITKATIDNTGLATGMDYGSVTFTFTDDVTTCSNTTTAVSVPQPMSISSQPAASQTICENSLVSLSVTASGDNLSYQWFKGATALANGGNISGVTTPTLTFNLSTPANSGSDYYCVISNGCDTDLNSDYAAVIVNEQSVGGTASISLPNVTPVVRTTTVCHFGSGSVYLSGHTGTIIRWESTTNGGATWTPIANTTTTLNYTNITQTTFFRAVVQNGASCNLAYSYIALIDVIPNIKPSPVTATPQTICIGGSSVLYSESGFATSSYLANGGTFSNANPDNWLVDGCGNCLNAGGSNTTEGPFRLSATNGGTYSGIDYASIGKFAIANGNYNSVMQTPIFNTFGLTSATLSFNHAFNLQAGASVSIELSLDGGTTYSIILASYTGPSTRSPYNAFPNQTIDLSNYIGQANLRVRFVYNGTVNSSWAIDNILIPETPSNLTTQWVDSITGQVISNTSSVSVTPTVTTTYAVTSYLNGCTSYGPDGTTYITVTVNPRPTANIGPDQTICLGNPATFSVALTGTAPWSITYSNGATTTTVNNITTNPYIFNVNGITANRTFTITALSDARCTAIASDISGSATVTVLNGTPGLWTGLVSTDWFDCKNWAGGMPSATIDAQIPAGAVRMPVIDPSTSSFAALYSNIARARDVIIANSASLTMSAASNSDLYVSRDWKNSGTFVTGIGTVTFNGATTNQIQNINVGIKTNETFYNLTLNTSNGAKGVSVVDNFQLTVSNNVLLLSGDLRFTGEAQLVQSGTAANPSSGTGKILIDQQGHKSSFHYNYWSSPVTTSGTNYTIGSVLKDGTDSAANPFNPSTINFGNGVYFADGALTFPIKISTSWMYKYTSIDTSYAGWQYVGTTGTINPGEGFTMKGPTGTPPFNVGQNYVFAGKPNNGNINLNIALNQSYLVGNPYPSALDAEEFIKDNIKDGPGRAASNIFNGSLYFWDHFGGQSHVLNQYIGGYSTFTLMGGVVAISNDPLINANGAQGTRAPKKYIPVGQGFFIGTGSNSAMMSNNPNLSTPVTGGTISFKNSQRAFKAKSSTQSIFFRNGEAVQTEEIEEDLRQKIRLQYQSPSQKFRQILVGADENTTDLFDIGYDAPIIDLNDEDLYWNNSDIKMTIQAVPDFNDDQILPLGIKTASEGLSTIKIETLENVAESTNIYIYDNQTGIYHDIRTTNFEISLPVGEYNDRFSVRFSTQSLGLNTAAENTPIIFFTNTDSSLNIKNKSETYTILSVSLFNLLGQKINTYSVNSSNQEYIKIPVENMAEGAYVVKVTTDSSKTFSQKIVKN</sequence>
<dbReference type="RefSeq" id="WP_283239719.1">
    <property type="nucleotide sequence ID" value="NZ_JASGBP010000008.1"/>
</dbReference>
<organism evidence="4 5">
    <name type="scientific">Flavobacterium sedimenticola</name>
    <dbReference type="NCBI Taxonomy" id="3043286"/>
    <lineage>
        <taxon>Bacteria</taxon>
        <taxon>Pseudomonadati</taxon>
        <taxon>Bacteroidota</taxon>
        <taxon>Flavobacteriia</taxon>
        <taxon>Flavobacteriales</taxon>
        <taxon>Flavobacteriaceae</taxon>
        <taxon>Flavobacterium</taxon>
    </lineage>
</organism>
<gene>
    <name evidence="4" type="ORF">QHT84_11515</name>
</gene>
<proteinExistence type="predicted"/>
<dbReference type="Gene3D" id="2.60.40.10">
    <property type="entry name" value="Immunoglobulins"/>
    <property type="match status" value="2"/>
</dbReference>
<evidence type="ECO:0000259" key="3">
    <source>
        <dbReference type="PROSITE" id="PS50835"/>
    </source>
</evidence>
<feature type="signal peptide" evidence="2">
    <location>
        <begin position="1"/>
        <end position="39"/>
    </location>
</feature>
<protein>
    <submittedName>
        <fullName evidence="4">T9SS type A sorting domain-containing protein</fullName>
    </submittedName>
</protein>
<feature type="chain" id="PRO_5046981075" evidence="2">
    <location>
        <begin position="40"/>
        <end position="1677"/>
    </location>
</feature>
<dbReference type="InterPro" id="IPR013783">
    <property type="entry name" value="Ig-like_fold"/>
</dbReference>
<dbReference type="Proteomes" id="UP001230035">
    <property type="component" value="Unassembled WGS sequence"/>
</dbReference>
<dbReference type="SUPFAM" id="SSF48726">
    <property type="entry name" value="Immunoglobulin"/>
    <property type="match status" value="1"/>
</dbReference>
<dbReference type="InterPro" id="IPR014756">
    <property type="entry name" value="Ig_E-set"/>
</dbReference>
<dbReference type="InterPro" id="IPR036179">
    <property type="entry name" value="Ig-like_dom_sf"/>
</dbReference>
<dbReference type="Gene3D" id="2.60.120.260">
    <property type="entry name" value="Galactose-binding domain-like"/>
    <property type="match status" value="1"/>
</dbReference>
<feature type="domain" description="Ig-like" evidence="3">
    <location>
        <begin position="431"/>
        <end position="522"/>
    </location>
</feature>
<keyword evidence="1 2" id="KW-0732">Signal</keyword>
<dbReference type="PROSITE" id="PS50835">
    <property type="entry name" value="IG_LIKE"/>
    <property type="match status" value="1"/>
</dbReference>
<name>A0ABT6XSG0_9FLAO</name>
<evidence type="ECO:0000313" key="5">
    <source>
        <dbReference type="Proteomes" id="UP001230035"/>
    </source>
</evidence>
<accession>A0ABT6XSG0</accession>
<evidence type="ECO:0000256" key="2">
    <source>
        <dbReference type="SAM" id="SignalP"/>
    </source>
</evidence>
<evidence type="ECO:0000313" key="4">
    <source>
        <dbReference type="EMBL" id="MDI9258042.1"/>
    </source>
</evidence>
<dbReference type="InterPro" id="IPR026444">
    <property type="entry name" value="Secre_tail"/>
</dbReference>
<keyword evidence="5" id="KW-1185">Reference proteome</keyword>
<dbReference type="NCBIfam" id="TIGR04183">
    <property type="entry name" value="Por_Secre_tail"/>
    <property type="match status" value="1"/>
</dbReference>
<reference evidence="4 5" key="1">
    <citation type="submission" date="2023-05" db="EMBL/GenBank/DDBJ databases">
        <title>Flavobacterium sedimenti sp. nov., isolated from the sediment.</title>
        <authorList>
            <person name="Wu N."/>
        </authorList>
    </citation>
    <scope>NUCLEOTIDE SEQUENCE [LARGE SCALE GENOMIC DNA]</scope>
    <source>
        <strain evidence="4 5">YZ-48</strain>
    </source>
</reference>
<evidence type="ECO:0000256" key="1">
    <source>
        <dbReference type="ARBA" id="ARBA00022729"/>
    </source>
</evidence>
<dbReference type="EMBL" id="JASGBP010000008">
    <property type="protein sequence ID" value="MDI9258042.1"/>
    <property type="molecule type" value="Genomic_DNA"/>
</dbReference>
<comment type="caution">
    <text evidence="4">The sequence shown here is derived from an EMBL/GenBank/DDBJ whole genome shotgun (WGS) entry which is preliminary data.</text>
</comment>
<dbReference type="InterPro" id="IPR007110">
    <property type="entry name" value="Ig-like_dom"/>
</dbReference>
<dbReference type="Pfam" id="PF18962">
    <property type="entry name" value="Por_Secre_tail"/>
    <property type="match status" value="1"/>
</dbReference>
<dbReference type="SUPFAM" id="SSF81296">
    <property type="entry name" value="E set domains"/>
    <property type="match status" value="1"/>
</dbReference>